<dbReference type="AlphaFoldDB" id="A0A2C6DSX5"/>
<gene>
    <name evidence="4" type="ORF">CRN84_22670</name>
</gene>
<accession>A0A2C6DSX5</accession>
<dbReference type="SUPFAM" id="SSF159871">
    <property type="entry name" value="YdgH-like"/>
    <property type="match status" value="1"/>
</dbReference>
<keyword evidence="1 2" id="KW-0732">Signal</keyword>
<protein>
    <submittedName>
        <fullName evidence="4">DUF1471 domain-containing protein</fullName>
    </submittedName>
</protein>
<dbReference type="EMBL" id="PDDX01000001">
    <property type="protein sequence ID" value="PHI31924.1"/>
    <property type="molecule type" value="Genomic_DNA"/>
</dbReference>
<dbReference type="Pfam" id="PF07338">
    <property type="entry name" value="YdgH_BhsA-like"/>
    <property type="match status" value="1"/>
</dbReference>
<dbReference type="InterPro" id="IPR036275">
    <property type="entry name" value="YdgH-like_sf"/>
</dbReference>
<dbReference type="OrthoDB" id="6638089at2"/>
<feature type="chain" id="PRO_5012428770" evidence="2">
    <location>
        <begin position="26"/>
        <end position="96"/>
    </location>
</feature>
<evidence type="ECO:0000256" key="1">
    <source>
        <dbReference type="ARBA" id="ARBA00022729"/>
    </source>
</evidence>
<dbReference type="InterPro" id="IPR051096">
    <property type="entry name" value="BhsA/McbA_stress_biofilm_assoc"/>
</dbReference>
<sequence>MEKNMKISTLLATFLVALSINTAYAITEIRNTQQAEKMQLESMGVVGTTVVADTLDEAVEAIKAKAEKQGASYFRVIGAKSYDTSPYWRISAEIYK</sequence>
<evidence type="ECO:0000259" key="3">
    <source>
        <dbReference type="Pfam" id="PF07338"/>
    </source>
</evidence>
<proteinExistence type="predicted"/>
<reference evidence="5" key="1">
    <citation type="submission" date="2017-09" db="EMBL/GenBank/DDBJ databases">
        <title>FDA dAtabase for Regulatory Grade micrObial Sequences (FDA-ARGOS): Supporting development and validation of Infectious Disease Dx tests.</title>
        <authorList>
            <person name="Minogue T."/>
            <person name="Wolcott M."/>
            <person name="Wasieloski L."/>
            <person name="Aguilar W."/>
            <person name="Moore D."/>
            <person name="Tallon L."/>
            <person name="Sadzewicz L."/>
            <person name="Ott S."/>
            <person name="Zhao X."/>
            <person name="Nagaraj S."/>
            <person name="Vavikolanu K."/>
            <person name="Aluvathingal J."/>
            <person name="Nadendla S."/>
            <person name="Sichtig H."/>
        </authorList>
    </citation>
    <scope>NUCLEOTIDE SEQUENCE [LARGE SCALE GENOMIC DNA]</scope>
    <source>
        <strain evidence="5">FDAARGOS_387</strain>
    </source>
</reference>
<dbReference type="PANTHER" id="PTHR34156">
    <property type="entry name" value="OUTER MEMBRANE PROTEIN-RELATED-RELATED"/>
    <property type="match status" value="1"/>
</dbReference>
<comment type="caution">
    <text evidence="4">The sequence shown here is derived from an EMBL/GenBank/DDBJ whole genome shotgun (WGS) entry which is preliminary data.</text>
</comment>
<keyword evidence="5" id="KW-1185">Reference proteome</keyword>
<name>A0A2C6DSX5_9GAMM</name>
<dbReference type="Gene3D" id="3.30.1660.10">
    <property type="entry name" value="Flavin-binding protein dodecin"/>
    <property type="match status" value="1"/>
</dbReference>
<evidence type="ECO:0000313" key="5">
    <source>
        <dbReference type="Proteomes" id="UP000224974"/>
    </source>
</evidence>
<dbReference type="Proteomes" id="UP000224974">
    <property type="component" value="Unassembled WGS sequence"/>
</dbReference>
<feature type="domain" description="YdgH/BhsA/McbA-like" evidence="3">
    <location>
        <begin position="40"/>
        <end position="96"/>
    </location>
</feature>
<evidence type="ECO:0000313" key="4">
    <source>
        <dbReference type="EMBL" id="PHI31924.1"/>
    </source>
</evidence>
<organism evidence="4 5">
    <name type="scientific">Budvicia aquatica</name>
    <dbReference type="NCBI Taxonomy" id="82979"/>
    <lineage>
        <taxon>Bacteria</taxon>
        <taxon>Pseudomonadati</taxon>
        <taxon>Pseudomonadota</taxon>
        <taxon>Gammaproteobacteria</taxon>
        <taxon>Enterobacterales</taxon>
        <taxon>Budviciaceae</taxon>
        <taxon>Budvicia</taxon>
    </lineage>
</organism>
<evidence type="ECO:0000256" key="2">
    <source>
        <dbReference type="SAM" id="SignalP"/>
    </source>
</evidence>
<dbReference type="InterPro" id="IPR025543">
    <property type="entry name" value="Dodecin-like"/>
</dbReference>
<dbReference type="InterPro" id="IPR010854">
    <property type="entry name" value="YdgH/BhsA/McbA-like_dom"/>
</dbReference>
<feature type="signal peptide" evidence="2">
    <location>
        <begin position="1"/>
        <end position="25"/>
    </location>
</feature>